<keyword evidence="1 6" id="KW-0148">Chlorophyll</keyword>
<feature type="binding site" description="axial binding residue" evidence="6">
    <location>
        <position position="173"/>
    </location>
    <ligand>
        <name>chlorophyll b</name>
        <dbReference type="ChEBI" id="CHEBI:61721"/>
        <label>1</label>
    </ligand>
    <ligandPart>
        <name>Mg</name>
        <dbReference type="ChEBI" id="CHEBI:25107"/>
    </ligandPart>
</feature>
<name>A0A7S3C6C8_9CHLO</name>
<dbReference type="GO" id="GO:0009523">
    <property type="term" value="C:photosystem II"/>
    <property type="evidence" value="ECO:0007669"/>
    <property type="project" value="UniProtKB-KW"/>
</dbReference>
<evidence type="ECO:0000256" key="5">
    <source>
        <dbReference type="ARBA" id="ARBA00022991"/>
    </source>
</evidence>
<dbReference type="EMBL" id="CP151507">
    <property type="protein sequence ID" value="WZN63515.1"/>
    <property type="molecule type" value="Genomic_DNA"/>
</dbReference>
<keyword evidence="3 7" id="KW-0602">Photosynthesis</keyword>
<evidence type="ECO:0000256" key="1">
    <source>
        <dbReference type="ARBA" id="ARBA00022494"/>
    </source>
</evidence>
<dbReference type="InterPro" id="IPR022796">
    <property type="entry name" value="Chloroa_b-bind"/>
</dbReference>
<evidence type="ECO:0000256" key="6">
    <source>
        <dbReference type="PIRSR" id="PIRSR601344-1"/>
    </source>
</evidence>
<dbReference type="InterPro" id="IPR001344">
    <property type="entry name" value="Chloro_AB-bd_pln"/>
</dbReference>
<evidence type="ECO:0000313" key="9">
    <source>
        <dbReference type="EMBL" id="WZN63515.1"/>
    </source>
</evidence>
<evidence type="ECO:0000256" key="3">
    <source>
        <dbReference type="ARBA" id="ARBA00022531"/>
    </source>
</evidence>
<reference evidence="8" key="1">
    <citation type="submission" date="2021-01" db="EMBL/GenBank/DDBJ databases">
        <authorList>
            <person name="Corre E."/>
            <person name="Pelletier E."/>
            <person name="Niang G."/>
            <person name="Scheremetjew M."/>
            <person name="Finn R."/>
            <person name="Kale V."/>
            <person name="Holt S."/>
            <person name="Cochrane G."/>
            <person name="Meng A."/>
            <person name="Brown T."/>
            <person name="Cohen L."/>
        </authorList>
    </citation>
    <scope>NUCLEOTIDE SEQUENCE</scope>
    <source>
        <strain evidence="8">RCC1871</strain>
    </source>
</reference>
<dbReference type="GO" id="GO:0009765">
    <property type="term" value="P:photosynthesis, light harvesting"/>
    <property type="evidence" value="ECO:0007669"/>
    <property type="project" value="InterPro"/>
</dbReference>
<organism evidence="8">
    <name type="scientific">Chloropicon roscoffensis</name>
    <dbReference type="NCBI Taxonomy" id="1461544"/>
    <lineage>
        <taxon>Eukaryota</taxon>
        <taxon>Viridiplantae</taxon>
        <taxon>Chlorophyta</taxon>
        <taxon>Chloropicophyceae</taxon>
        <taxon>Chloropicales</taxon>
        <taxon>Chloropicaceae</taxon>
        <taxon>Chloropicon</taxon>
    </lineage>
</organism>
<evidence type="ECO:0000313" key="8">
    <source>
        <dbReference type="EMBL" id="CAE0187320.1"/>
    </source>
</evidence>
<feature type="binding site" evidence="6">
    <location>
        <position position="91"/>
    </location>
    <ligand>
        <name>chlorophyll a</name>
        <dbReference type="ChEBI" id="CHEBI:58416"/>
        <label>1</label>
    </ligand>
</feature>
<dbReference type="AlphaFoldDB" id="A0A7S3C6C8"/>
<feature type="binding site" evidence="6">
    <location>
        <position position="206"/>
    </location>
    <ligand>
        <name>chlorophyll a</name>
        <dbReference type="ChEBI" id="CHEBI:58416"/>
        <label>1</label>
    </ligand>
</feature>
<dbReference type="GO" id="GO:0009535">
    <property type="term" value="C:chloroplast thylakoid membrane"/>
    <property type="evidence" value="ECO:0007669"/>
    <property type="project" value="UniProtKB-SubCell"/>
</dbReference>
<dbReference type="SUPFAM" id="SSF103511">
    <property type="entry name" value="Chlorophyll a-b binding protein"/>
    <property type="match status" value="1"/>
</dbReference>
<gene>
    <name evidence="8" type="ORF">CROS1456_LOCUS386</name>
    <name evidence="9" type="ORF">HKI87_07g50640</name>
</gene>
<sequence length="258" mass="28236">MQASSLTQKVSSAGSAGISAMRRCVQGPAGVAQRRSAMVARAGKTLPSWYPGAPKPKYLDGSLPGDYGFDPLQLGTEPDQLKWFAQAELLHARFAMLGCLGVLAPEAATKLGVQWPGAGVDFVQAATFEYDADSKVYFVIQLFLMHWVEIRRYQDMQKEGSVNQDPIFKSYSLPEGNKSGYPGGIFDLFGWSKKDGGAMLDELKLKEIKNGRLAMVSFVGFWLQYNVTGKGPITCWAEHLANPFVNNILSTDAIPFVK</sequence>
<feature type="binding site" evidence="6">
    <location>
        <position position="239"/>
    </location>
    <ligand>
        <name>chlorophyll a</name>
        <dbReference type="ChEBI" id="CHEBI:58416"/>
        <label>1</label>
    </ligand>
</feature>
<comment type="subcellular location">
    <subcellularLocation>
        <location evidence="7">Plastid</location>
        <location evidence="7">Chloroplast thylakoid membrane</location>
    </subcellularLocation>
</comment>
<keyword evidence="2 7" id="KW-0150">Chloroplast</keyword>
<keyword evidence="5 7" id="KW-0157">Chromophore</keyword>
<feature type="binding site" evidence="6">
    <location>
        <position position="224"/>
    </location>
    <ligand>
        <name>chlorophyll a</name>
        <dbReference type="ChEBI" id="CHEBI:58416"/>
        <label>1</label>
    </ligand>
</feature>
<feature type="binding site" evidence="6">
    <location>
        <position position="88"/>
    </location>
    <ligand>
        <name>chlorophyll a</name>
        <dbReference type="ChEBI" id="CHEBI:58416"/>
        <label>1</label>
    </ligand>
</feature>
<keyword evidence="7" id="KW-0793">Thylakoid</keyword>
<dbReference type="PANTHER" id="PTHR21649">
    <property type="entry name" value="CHLOROPHYLL A/B BINDING PROTEIN"/>
    <property type="match status" value="1"/>
</dbReference>
<keyword evidence="10" id="KW-1185">Reference proteome</keyword>
<dbReference type="Gene3D" id="1.10.3460.10">
    <property type="entry name" value="Chlorophyll a/b binding protein domain"/>
    <property type="match status" value="1"/>
</dbReference>
<proteinExistence type="inferred from homology"/>
<accession>A0A7S3C6C8</accession>
<evidence type="ECO:0000256" key="2">
    <source>
        <dbReference type="ARBA" id="ARBA00022528"/>
    </source>
</evidence>
<evidence type="ECO:0000256" key="7">
    <source>
        <dbReference type="RuleBase" id="RU363080"/>
    </source>
</evidence>
<evidence type="ECO:0000256" key="4">
    <source>
        <dbReference type="ARBA" id="ARBA00022640"/>
    </source>
</evidence>
<dbReference type="GO" id="GO:0016168">
    <property type="term" value="F:chlorophyll binding"/>
    <property type="evidence" value="ECO:0007669"/>
    <property type="project" value="UniProtKB-KW"/>
</dbReference>
<reference evidence="9 10" key="2">
    <citation type="submission" date="2024-03" db="EMBL/GenBank/DDBJ databases">
        <title>Complete genome sequence of the green alga Chloropicon roscoffensis RCC1871.</title>
        <authorList>
            <person name="Lemieux C."/>
            <person name="Pombert J.-F."/>
            <person name="Otis C."/>
            <person name="Turmel M."/>
        </authorList>
    </citation>
    <scope>NUCLEOTIDE SEQUENCE [LARGE SCALE GENOMIC DNA]</scope>
    <source>
        <strain evidence="9 10">RCC1871</strain>
    </source>
</reference>
<keyword evidence="7" id="KW-0603">Photosystem I</keyword>
<keyword evidence="7" id="KW-0604">Photosystem II</keyword>
<protein>
    <recommendedName>
        <fullName evidence="7">Chlorophyll a-b binding protein, chloroplastic</fullName>
    </recommendedName>
</protein>
<comment type="function">
    <text evidence="7">The light-harvesting complex (LHC) functions as a light receptor, it captures and delivers excitation energy to photosystems with which it is closely associated.</text>
</comment>
<dbReference type="Pfam" id="PF00504">
    <property type="entry name" value="Chloroa_b-bind"/>
    <property type="match status" value="1"/>
</dbReference>
<feature type="binding site" description="axial binding residue" evidence="6">
    <location>
        <position position="93"/>
    </location>
    <ligand>
        <name>chlorophyll b</name>
        <dbReference type="ChEBI" id="CHEBI:61721"/>
        <label>1</label>
    </ligand>
    <ligandPart>
        <name>Mg</name>
        <dbReference type="ChEBI" id="CHEBI:25107"/>
    </ligandPart>
</feature>
<keyword evidence="4 7" id="KW-0934">Plastid</keyword>
<feature type="binding site" evidence="6">
    <location>
        <position position="210"/>
    </location>
    <ligand>
        <name>chlorophyll a</name>
        <dbReference type="ChEBI" id="CHEBI:58416"/>
        <label>1</label>
    </ligand>
</feature>
<dbReference type="GO" id="GO:0009522">
    <property type="term" value="C:photosystem I"/>
    <property type="evidence" value="ECO:0007669"/>
    <property type="project" value="UniProtKB-KW"/>
</dbReference>
<dbReference type="Proteomes" id="UP001472866">
    <property type="component" value="Chromosome 07"/>
</dbReference>
<comment type="similarity">
    <text evidence="7">Belongs to the light-harvesting chlorophyll a/b-binding (LHC) protein family.</text>
</comment>
<feature type="binding site" evidence="6">
    <location>
        <position position="207"/>
    </location>
    <ligand>
        <name>chlorophyll a</name>
        <dbReference type="ChEBI" id="CHEBI:58416"/>
        <label>1</label>
    </ligand>
</feature>
<evidence type="ECO:0000313" key="10">
    <source>
        <dbReference type="Proteomes" id="UP001472866"/>
    </source>
</evidence>
<dbReference type="EMBL" id="HBHZ01000476">
    <property type="protein sequence ID" value="CAE0187320.1"/>
    <property type="molecule type" value="Transcribed_RNA"/>
</dbReference>
<feature type="binding site" evidence="6">
    <location>
        <position position="212"/>
    </location>
    <ligand>
        <name>chlorophyll a</name>
        <dbReference type="ChEBI" id="CHEBI:58416"/>
        <label>1</label>
    </ligand>
</feature>